<dbReference type="SUPFAM" id="SSF56801">
    <property type="entry name" value="Acetyl-CoA synthetase-like"/>
    <property type="match status" value="1"/>
</dbReference>
<dbReference type="InterPro" id="IPR045851">
    <property type="entry name" value="AMP-bd_C_sf"/>
</dbReference>
<name>A0A6J6S499_9ZZZZ</name>
<dbReference type="GO" id="GO:0030729">
    <property type="term" value="F:acetoacetate-CoA ligase activity"/>
    <property type="evidence" value="ECO:0007669"/>
    <property type="project" value="InterPro"/>
</dbReference>
<dbReference type="AlphaFoldDB" id="A0A6J6S499"/>
<dbReference type="Pfam" id="PF13193">
    <property type="entry name" value="AMP-binding_C"/>
    <property type="match status" value="1"/>
</dbReference>
<proteinExistence type="inferred from homology"/>
<gene>
    <name evidence="7" type="ORF">UFOPK2786_00108</name>
</gene>
<evidence type="ECO:0000256" key="4">
    <source>
        <dbReference type="ARBA" id="ARBA00022840"/>
    </source>
</evidence>
<dbReference type="Gene3D" id="3.30.300.30">
    <property type="match status" value="1"/>
</dbReference>
<dbReference type="GO" id="GO:0006629">
    <property type="term" value="P:lipid metabolic process"/>
    <property type="evidence" value="ECO:0007669"/>
    <property type="project" value="InterPro"/>
</dbReference>
<feature type="domain" description="AMP-dependent synthetase/ligase" evidence="5">
    <location>
        <begin position="110"/>
        <end position="478"/>
    </location>
</feature>
<dbReference type="InterPro" id="IPR005914">
    <property type="entry name" value="Acac_CoA_synth"/>
</dbReference>
<evidence type="ECO:0000256" key="2">
    <source>
        <dbReference type="ARBA" id="ARBA00022598"/>
    </source>
</evidence>
<dbReference type="NCBIfam" id="NF002937">
    <property type="entry name" value="PRK03584.1"/>
    <property type="match status" value="1"/>
</dbReference>
<keyword evidence="4" id="KW-0067">ATP-binding</keyword>
<dbReference type="NCBIfam" id="TIGR01217">
    <property type="entry name" value="ac_ac_CoA_syn"/>
    <property type="match status" value="1"/>
</dbReference>
<reference evidence="7" key="1">
    <citation type="submission" date="2020-05" db="EMBL/GenBank/DDBJ databases">
        <authorList>
            <person name="Chiriac C."/>
            <person name="Salcher M."/>
            <person name="Ghai R."/>
            <person name="Kavagutti S V."/>
        </authorList>
    </citation>
    <scope>NUCLEOTIDE SEQUENCE</scope>
</reference>
<dbReference type="PANTHER" id="PTHR42921">
    <property type="entry name" value="ACETOACETYL-COA SYNTHETASE"/>
    <property type="match status" value="1"/>
</dbReference>
<dbReference type="InterPro" id="IPR025110">
    <property type="entry name" value="AMP-bd_C"/>
</dbReference>
<dbReference type="InterPro" id="IPR020845">
    <property type="entry name" value="AMP-binding_CS"/>
</dbReference>
<keyword evidence="2" id="KW-0436">Ligase</keyword>
<dbReference type="Pfam" id="PF00501">
    <property type="entry name" value="AMP-binding"/>
    <property type="match status" value="1"/>
</dbReference>
<organism evidence="7">
    <name type="scientific">freshwater metagenome</name>
    <dbReference type="NCBI Taxonomy" id="449393"/>
    <lineage>
        <taxon>unclassified sequences</taxon>
        <taxon>metagenomes</taxon>
        <taxon>ecological metagenomes</taxon>
    </lineage>
</organism>
<sequence>MVQAEGVAPVWSPTVESAERARMSAFRRAAGVRAGREFQATPDLHQWSLDDMPEFWALVWDFFSVVGDRGVTSVRPSVMPDAVFFPESRINLAENLLAPWADSDDIAVALVREGDGRLSAGDSLSGRELTQRVGSFAMVLREHGVVAGDRIGLILPVGPDALVCTLAALAIGAVVSSVSPEFGAPSIVDRLGQLQPTVLVAAPSYRWSGKAFNRSDNVAEVVRALPSLRIVFLAGEDDGAAARACQGECSVVPLGPALSRDVLPNYERLPFDHPAYVLFSSGTTGKPKCLIHRGGGVLLKHLVELGLHADIQPADRLLFYTTTSWMMWNWQISCLALGATLVLHDGAPTYPSASALFTSAKMTSATHLGLSARLLDHLRAEGIGLDGEAGRALRQVLVTGSPLSPPTAEWLADELGPNVMLNPISGGTDLVGCFVGGDPTRPFFAGEMTGPILGTAVDVYAEATRRADDNEAGELVCLQPFPTVPVGIWGDATGERLRATYFDMWPGIWVHGDRAVRSSTGGVAILGRSDATLNVGGVRIGTSEIYAALADHPVVADSLAFGQEWDGDTRIVLLVVTSRDAELDEAAKASIKSAIRAACSPRHVPAVIVEVADLPRTQTGKISEIAVREAVHGREVKGIGALANPESLDAIVAAVPTD</sequence>
<evidence type="ECO:0000256" key="1">
    <source>
        <dbReference type="ARBA" id="ARBA00006432"/>
    </source>
</evidence>
<dbReference type="PANTHER" id="PTHR42921:SF1">
    <property type="entry name" value="ACETOACETYL-COA SYNTHETASE"/>
    <property type="match status" value="1"/>
</dbReference>
<evidence type="ECO:0000256" key="3">
    <source>
        <dbReference type="ARBA" id="ARBA00022741"/>
    </source>
</evidence>
<keyword evidence="3" id="KW-0547">Nucleotide-binding</keyword>
<evidence type="ECO:0000259" key="6">
    <source>
        <dbReference type="Pfam" id="PF13193"/>
    </source>
</evidence>
<dbReference type="Gene3D" id="3.40.50.12780">
    <property type="entry name" value="N-terminal domain of ligase-like"/>
    <property type="match status" value="1"/>
</dbReference>
<protein>
    <submittedName>
        <fullName evidence="7">Unannotated protein</fullName>
    </submittedName>
</protein>
<feature type="domain" description="AMP-binding enzyme C-terminal" evidence="6">
    <location>
        <begin position="545"/>
        <end position="621"/>
    </location>
</feature>
<evidence type="ECO:0000259" key="5">
    <source>
        <dbReference type="Pfam" id="PF00501"/>
    </source>
</evidence>
<dbReference type="EMBL" id="CAEZYW010000008">
    <property type="protein sequence ID" value="CAB4729810.1"/>
    <property type="molecule type" value="Genomic_DNA"/>
</dbReference>
<dbReference type="InterPro" id="IPR000873">
    <property type="entry name" value="AMP-dep_synth/lig_dom"/>
</dbReference>
<evidence type="ECO:0000313" key="7">
    <source>
        <dbReference type="EMBL" id="CAB4729810.1"/>
    </source>
</evidence>
<dbReference type="InterPro" id="IPR042099">
    <property type="entry name" value="ANL_N_sf"/>
</dbReference>
<accession>A0A6J6S499</accession>
<dbReference type="PROSITE" id="PS00455">
    <property type="entry name" value="AMP_BINDING"/>
    <property type="match status" value="1"/>
</dbReference>
<dbReference type="GO" id="GO:0005524">
    <property type="term" value="F:ATP binding"/>
    <property type="evidence" value="ECO:0007669"/>
    <property type="project" value="UniProtKB-KW"/>
</dbReference>
<comment type="similarity">
    <text evidence="1">Belongs to the ATP-dependent AMP-binding enzyme family.</text>
</comment>